<comment type="caution">
    <text evidence="6">The sequence shown here is derived from an EMBL/GenBank/DDBJ whole genome shotgun (WGS) entry which is preliminary data.</text>
</comment>
<proteinExistence type="inferred from homology"/>
<evidence type="ECO:0000256" key="2">
    <source>
        <dbReference type="ARBA" id="ARBA00023015"/>
    </source>
</evidence>
<dbReference type="RefSeq" id="WP_198917801.1">
    <property type="nucleotide sequence ID" value="NZ_JAEKPD010000034.1"/>
</dbReference>
<dbReference type="InterPro" id="IPR036390">
    <property type="entry name" value="WH_DNA-bd_sf"/>
</dbReference>
<keyword evidence="2" id="KW-0805">Transcription regulation</keyword>
<dbReference type="GO" id="GO:0003677">
    <property type="term" value="F:DNA binding"/>
    <property type="evidence" value="ECO:0007669"/>
    <property type="project" value="UniProtKB-KW"/>
</dbReference>
<evidence type="ECO:0000259" key="5">
    <source>
        <dbReference type="PROSITE" id="PS50931"/>
    </source>
</evidence>
<dbReference type="PANTHER" id="PTHR30346">
    <property type="entry name" value="TRANSCRIPTIONAL DUAL REGULATOR HCAR-RELATED"/>
    <property type="match status" value="1"/>
</dbReference>
<dbReference type="PANTHER" id="PTHR30346:SF0">
    <property type="entry name" value="HCA OPERON TRANSCRIPTIONAL ACTIVATOR HCAR"/>
    <property type="match status" value="1"/>
</dbReference>
<dbReference type="SUPFAM" id="SSF46785">
    <property type="entry name" value="Winged helix' DNA-binding domain"/>
    <property type="match status" value="1"/>
</dbReference>
<dbReference type="GO" id="GO:0003700">
    <property type="term" value="F:DNA-binding transcription factor activity"/>
    <property type="evidence" value="ECO:0007669"/>
    <property type="project" value="InterPro"/>
</dbReference>
<dbReference type="InterPro" id="IPR000847">
    <property type="entry name" value="LysR_HTH_N"/>
</dbReference>
<dbReference type="CDD" id="cd08414">
    <property type="entry name" value="PBP2_LTTR_aromatics_like"/>
    <property type="match status" value="1"/>
</dbReference>
<dbReference type="GO" id="GO:0032993">
    <property type="term" value="C:protein-DNA complex"/>
    <property type="evidence" value="ECO:0007669"/>
    <property type="project" value="TreeGrafter"/>
</dbReference>
<dbReference type="Proteomes" id="UP000642488">
    <property type="component" value="Unassembled WGS sequence"/>
</dbReference>
<dbReference type="SUPFAM" id="SSF53850">
    <property type="entry name" value="Periplasmic binding protein-like II"/>
    <property type="match status" value="1"/>
</dbReference>
<dbReference type="AlphaFoldDB" id="A0A934MIW2"/>
<keyword evidence="4" id="KW-0804">Transcription</keyword>
<dbReference type="Pfam" id="PF00126">
    <property type="entry name" value="HTH_1"/>
    <property type="match status" value="1"/>
</dbReference>
<dbReference type="FunFam" id="1.10.10.10:FF:000001">
    <property type="entry name" value="LysR family transcriptional regulator"/>
    <property type="match status" value="1"/>
</dbReference>
<sequence length="357" mass="39308">MIGSTTVFFGGLRLRQLNSQGHPQSRADACGDGMRRELPDPDDRFLRDLSFGDLRTILAVAEMGSFRRAAVRLGVGQSMVSRRVQKLEDELGVSLFERSSSGTRLTVAGRGFICSCRTILQQAQTAFADARSAGVATTGRLRIGLVASISEGGLRKIVEAFAMQHPYVDLSFFEGDRSDVYTRLSHRRIDVLFALGEPRDDDPETMLVGKERIYLALPAKSSKAKIGRLSWRGVANDTFLVGTGDSGDEIQNYILRSAGDSRVRVAVRRMDLGREGIMTLVGLGFGVSVVSEHWRGVSYPGVSFVPLGEEDERLPFLLTWRRENDNPALRRFLSLSRMHARGAILSYGLSQTHGPSP</sequence>
<dbReference type="Gene3D" id="1.10.10.10">
    <property type="entry name" value="Winged helix-like DNA-binding domain superfamily/Winged helix DNA-binding domain"/>
    <property type="match status" value="1"/>
</dbReference>
<protein>
    <submittedName>
        <fullName evidence="6">LysR family transcriptional regulator</fullName>
    </submittedName>
</protein>
<accession>A0A934MIW2</accession>
<dbReference type="PROSITE" id="PS50931">
    <property type="entry name" value="HTH_LYSR"/>
    <property type="match status" value="1"/>
</dbReference>
<comment type="similarity">
    <text evidence="1">Belongs to the LysR transcriptional regulatory family.</text>
</comment>
<evidence type="ECO:0000313" key="7">
    <source>
        <dbReference type="Proteomes" id="UP000642488"/>
    </source>
</evidence>
<dbReference type="EMBL" id="JAEKPD010000034">
    <property type="protein sequence ID" value="MBJ3764629.1"/>
    <property type="molecule type" value="Genomic_DNA"/>
</dbReference>
<dbReference type="Gene3D" id="3.40.190.10">
    <property type="entry name" value="Periplasmic binding protein-like II"/>
    <property type="match status" value="2"/>
</dbReference>
<dbReference type="InterPro" id="IPR036388">
    <property type="entry name" value="WH-like_DNA-bd_sf"/>
</dbReference>
<gene>
    <name evidence="6" type="ORF">ILP92_17995</name>
</gene>
<evidence type="ECO:0000313" key="6">
    <source>
        <dbReference type="EMBL" id="MBJ3764629.1"/>
    </source>
</evidence>
<evidence type="ECO:0000256" key="1">
    <source>
        <dbReference type="ARBA" id="ARBA00009437"/>
    </source>
</evidence>
<keyword evidence="7" id="KW-1185">Reference proteome</keyword>
<name>A0A934MIW2_9RHOB</name>
<dbReference type="Pfam" id="PF03466">
    <property type="entry name" value="LysR_substrate"/>
    <property type="match status" value="1"/>
</dbReference>
<dbReference type="InterPro" id="IPR005119">
    <property type="entry name" value="LysR_subst-bd"/>
</dbReference>
<organism evidence="6 7">
    <name type="scientific">Palleronia pontilimi</name>
    <dbReference type="NCBI Taxonomy" id="1964209"/>
    <lineage>
        <taxon>Bacteria</taxon>
        <taxon>Pseudomonadati</taxon>
        <taxon>Pseudomonadota</taxon>
        <taxon>Alphaproteobacteria</taxon>
        <taxon>Rhodobacterales</taxon>
        <taxon>Roseobacteraceae</taxon>
        <taxon>Palleronia</taxon>
    </lineage>
</organism>
<feature type="domain" description="HTH lysR-type" evidence="5">
    <location>
        <begin position="49"/>
        <end position="106"/>
    </location>
</feature>
<reference evidence="6" key="1">
    <citation type="submission" date="2020-12" db="EMBL/GenBank/DDBJ databases">
        <title>Bacterial taxonomy.</title>
        <authorList>
            <person name="Pan X."/>
        </authorList>
    </citation>
    <scope>NUCLEOTIDE SEQUENCE</scope>
    <source>
        <strain evidence="6">KCTC 52957</strain>
    </source>
</reference>
<dbReference type="PRINTS" id="PR00039">
    <property type="entry name" value="HTHLYSR"/>
</dbReference>
<keyword evidence="3" id="KW-0238">DNA-binding</keyword>
<evidence type="ECO:0000256" key="3">
    <source>
        <dbReference type="ARBA" id="ARBA00023125"/>
    </source>
</evidence>
<evidence type="ECO:0000256" key="4">
    <source>
        <dbReference type="ARBA" id="ARBA00023163"/>
    </source>
</evidence>